<proteinExistence type="predicted"/>
<evidence type="ECO:0000313" key="2">
    <source>
        <dbReference type="Proteomes" id="UP000324800"/>
    </source>
</evidence>
<gene>
    <name evidence="1" type="ORF">EZS28_028724</name>
</gene>
<dbReference type="AlphaFoldDB" id="A0A5J4UZG9"/>
<accession>A0A5J4UZG9</accession>
<name>A0A5J4UZG9_9EUKA</name>
<evidence type="ECO:0000313" key="1">
    <source>
        <dbReference type="EMBL" id="KAA6375747.1"/>
    </source>
</evidence>
<protein>
    <submittedName>
        <fullName evidence="1">Uncharacterized protein</fullName>
    </submittedName>
</protein>
<sequence>TFQLAPEDSQLLVVEMK</sequence>
<reference evidence="1 2" key="1">
    <citation type="submission" date="2019-03" db="EMBL/GenBank/DDBJ databases">
        <title>Single cell metagenomics reveals metabolic interactions within the superorganism composed of flagellate Streblomastix strix and complex community of Bacteroidetes bacteria on its surface.</title>
        <authorList>
            <person name="Treitli S.C."/>
            <person name="Kolisko M."/>
            <person name="Husnik F."/>
            <person name="Keeling P."/>
            <person name="Hampl V."/>
        </authorList>
    </citation>
    <scope>NUCLEOTIDE SEQUENCE [LARGE SCALE GENOMIC DNA]</scope>
    <source>
        <strain evidence="1">ST1C</strain>
    </source>
</reference>
<dbReference type="EMBL" id="SNRW01011015">
    <property type="protein sequence ID" value="KAA6375747.1"/>
    <property type="molecule type" value="Genomic_DNA"/>
</dbReference>
<dbReference type="Proteomes" id="UP000324800">
    <property type="component" value="Unassembled WGS sequence"/>
</dbReference>
<feature type="non-terminal residue" evidence="1">
    <location>
        <position position="1"/>
    </location>
</feature>
<comment type="caution">
    <text evidence="1">The sequence shown here is derived from an EMBL/GenBank/DDBJ whole genome shotgun (WGS) entry which is preliminary data.</text>
</comment>
<organism evidence="1 2">
    <name type="scientific">Streblomastix strix</name>
    <dbReference type="NCBI Taxonomy" id="222440"/>
    <lineage>
        <taxon>Eukaryota</taxon>
        <taxon>Metamonada</taxon>
        <taxon>Preaxostyla</taxon>
        <taxon>Oxymonadida</taxon>
        <taxon>Streblomastigidae</taxon>
        <taxon>Streblomastix</taxon>
    </lineage>
</organism>